<dbReference type="OrthoDB" id="7464992at2759"/>
<dbReference type="eggNOG" id="KOG2661">
    <property type="taxonomic scope" value="Eukaryota"/>
</dbReference>
<keyword evidence="9" id="KW-1185">Reference proteome</keyword>
<dbReference type="Proteomes" id="UP000000709">
    <property type="component" value="Unassembled WGS sequence"/>
</dbReference>
<dbReference type="AlphaFoldDB" id="G3AEA7"/>
<dbReference type="GO" id="GO:0141164">
    <property type="term" value="P:mitochondrial protein quality control"/>
    <property type="evidence" value="ECO:0007669"/>
    <property type="project" value="EnsemblFungi"/>
</dbReference>
<keyword evidence="3 6" id="KW-0378">Hydrolase</keyword>
<dbReference type="RefSeq" id="XP_007373053.1">
    <property type="nucleotide sequence ID" value="XM_007372991.1"/>
</dbReference>
<dbReference type="CDD" id="cd07331">
    <property type="entry name" value="M48C_Oma1_like"/>
    <property type="match status" value="1"/>
</dbReference>
<dbReference type="KEGG" id="spaa:SPAPADRAFT_53830"/>
<evidence type="ECO:0000256" key="4">
    <source>
        <dbReference type="ARBA" id="ARBA00022833"/>
    </source>
</evidence>
<keyword evidence="4 6" id="KW-0862">Zinc</keyword>
<gene>
    <name evidence="8" type="ORF">SPAPADRAFT_53830</name>
</gene>
<dbReference type="EMBL" id="GL996499">
    <property type="protein sequence ID" value="EGW35641.1"/>
    <property type="molecule type" value="Genomic_DNA"/>
</dbReference>
<organism evidence="9">
    <name type="scientific">Spathaspora passalidarum (strain NRRL Y-27907 / 11-Y1)</name>
    <dbReference type="NCBI Taxonomy" id="619300"/>
    <lineage>
        <taxon>Eukaryota</taxon>
        <taxon>Fungi</taxon>
        <taxon>Dikarya</taxon>
        <taxon>Ascomycota</taxon>
        <taxon>Saccharomycotina</taxon>
        <taxon>Pichiomycetes</taxon>
        <taxon>Debaryomycetaceae</taxon>
        <taxon>Spathaspora</taxon>
    </lineage>
</organism>
<sequence length="317" mass="36486">MFFFRRYATYKRFNGNTSSSSYNYLQVLTSRKVAYFAAGSIGFYVYNLHEAPYTHRKRFIWIPYSLEEKAGDYSYQQIKEQYQHQILPPSHPLYRRISSIMNKLLDVALTGENSEVPNAQLQHLRNLKWEINVVASEKDPPNAFILPNGKIFIFSSIIPICQDDNGLATVLSHELSHQLAQHSSEQLSYKPIYTLLSILLCTITGVPAVRELLTLGFSLPASREMESEADRIGCELMARACFNPESSIGFWQRMSQVEAQAGKSWEGLNQWLSTHPATSKRIHDIQSWMPELNSIRDSAGCNHYYDFQQGVRNFFKY</sequence>
<keyword evidence="5 6" id="KW-0482">Metalloprotease</keyword>
<dbReference type="GO" id="GO:0035694">
    <property type="term" value="P:mitochondrial protein catabolic process"/>
    <property type="evidence" value="ECO:0007669"/>
    <property type="project" value="EnsemblFungi"/>
</dbReference>
<dbReference type="InterPro" id="IPR001915">
    <property type="entry name" value="Peptidase_M48"/>
</dbReference>
<dbReference type="InterPro" id="IPR051156">
    <property type="entry name" value="Mito/Outer_Membr_Metalloprot"/>
</dbReference>
<comment type="cofactor">
    <cofactor evidence="6">
        <name>Zn(2+)</name>
        <dbReference type="ChEBI" id="CHEBI:29105"/>
    </cofactor>
    <text evidence="6">Binds 1 zinc ion per subunit.</text>
</comment>
<dbReference type="GO" id="GO:0031929">
    <property type="term" value="P:TOR signaling"/>
    <property type="evidence" value="ECO:0007669"/>
    <property type="project" value="EnsemblFungi"/>
</dbReference>
<dbReference type="HOGENOM" id="CLU_029002_1_0_1"/>
<proteinExistence type="inferred from homology"/>
<evidence type="ECO:0000256" key="2">
    <source>
        <dbReference type="ARBA" id="ARBA00022723"/>
    </source>
</evidence>
<dbReference type="FunCoup" id="G3AEA7">
    <property type="interactions" value="242"/>
</dbReference>
<evidence type="ECO:0000256" key="3">
    <source>
        <dbReference type="ARBA" id="ARBA00022801"/>
    </source>
</evidence>
<evidence type="ECO:0000313" key="8">
    <source>
        <dbReference type="EMBL" id="EGW35641.1"/>
    </source>
</evidence>
<dbReference type="GeneID" id="18871814"/>
<feature type="domain" description="Peptidase M48" evidence="7">
    <location>
        <begin position="123"/>
        <end position="288"/>
    </location>
</feature>
<evidence type="ECO:0000256" key="5">
    <source>
        <dbReference type="ARBA" id="ARBA00023049"/>
    </source>
</evidence>
<dbReference type="OMA" id="RFNCYSE"/>
<dbReference type="STRING" id="619300.G3AEA7"/>
<reference evidence="8 9" key="1">
    <citation type="journal article" date="2011" name="Proc. Natl. Acad. Sci. U.S.A.">
        <title>Comparative genomics of xylose-fermenting fungi for enhanced biofuel production.</title>
        <authorList>
            <person name="Wohlbach D.J."/>
            <person name="Kuo A."/>
            <person name="Sato T.K."/>
            <person name="Potts K.M."/>
            <person name="Salamov A.A."/>
            <person name="LaButti K.M."/>
            <person name="Sun H."/>
            <person name="Clum A."/>
            <person name="Pangilinan J.L."/>
            <person name="Lindquist E.A."/>
            <person name="Lucas S."/>
            <person name="Lapidus A."/>
            <person name="Jin M."/>
            <person name="Gunawan C."/>
            <person name="Balan V."/>
            <person name="Dale B.E."/>
            <person name="Jeffries T.W."/>
            <person name="Zinkel R."/>
            <person name="Barry K.W."/>
            <person name="Grigoriev I.V."/>
            <person name="Gasch A.P."/>
        </authorList>
    </citation>
    <scope>NUCLEOTIDE SEQUENCE [LARGE SCALE GENOMIC DNA]</scope>
    <source>
        <strain evidence="9">NRRL Y-27907 / 11-Y1</strain>
    </source>
</reference>
<dbReference type="GO" id="GO:0034982">
    <property type="term" value="P:mitochondrial protein processing"/>
    <property type="evidence" value="ECO:0007669"/>
    <property type="project" value="TreeGrafter"/>
</dbReference>
<protein>
    <recommendedName>
        <fullName evidence="7">Peptidase M48 domain-containing protein</fullName>
    </recommendedName>
</protein>
<keyword evidence="2" id="KW-0479">Metal-binding</keyword>
<evidence type="ECO:0000313" key="9">
    <source>
        <dbReference type="Proteomes" id="UP000000709"/>
    </source>
</evidence>
<comment type="similarity">
    <text evidence="6">Belongs to the peptidase M48 family.</text>
</comment>
<evidence type="ECO:0000256" key="6">
    <source>
        <dbReference type="RuleBase" id="RU003983"/>
    </source>
</evidence>
<evidence type="ECO:0000259" key="7">
    <source>
        <dbReference type="Pfam" id="PF01435"/>
    </source>
</evidence>
<dbReference type="InParanoid" id="G3AEA7"/>
<dbReference type="GO" id="GO:0033108">
    <property type="term" value="P:mitochondrial respiratory chain complex assembly"/>
    <property type="evidence" value="ECO:0007669"/>
    <property type="project" value="EnsemblFungi"/>
</dbReference>
<dbReference type="GO" id="GO:0046872">
    <property type="term" value="F:metal ion binding"/>
    <property type="evidence" value="ECO:0007669"/>
    <property type="project" value="UniProtKB-KW"/>
</dbReference>
<dbReference type="Pfam" id="PF01435">
    <property type="entry name" value="Peptidase_M48"/>
    <property type="match status" value="1"/>
</dbReference>
<dbReference type="GO" id="GO:0004222">
    <property type="term" value="F:metalloendopeptidase activity"/>
    <property type="evidence" value="ECO:0007669"/>
    <property type="project" value="EnsemblFungi"/>
</dbReference>
<keyword evidence="1 6" id="KW-0645">Protease</keyword>
<name>G3AEA7_SPAPN</name>
<accession>G3AEA7</accession>
<dbReference type="PANTHER" id="PTHR22726:SF1">
    <property type="entry name" value="METALLOENDOPEPTIDASE OMA1, MITOCHONDRIAL"/>
    <property type="match status" value="1"/>
</dbReference>
<evidence type="ECO:0000256" key="1">
    <source>
        <dbReference type="ARBA" id="ARBA00022670"/>
    </source>
</evidence>
<dbReference type="GO" id="GO:0005743">
    <property type="term" value="C:mitochondrial inner membrane"/>
    <property type="evidence" value="ECO:0007669"/>
    <property type="project" value="EnsemblFungi"/>
</dbReference>
<dbReference type="PANTHER" id="PTHR22726">
    <property type="entry name" value="METALLOENDOPEPTIDASE OMA1"/>
    <property type="match status" value="1"/>
</dbReference>